<proteinExistence type="predicted"/>
<comment type="caution">
    <text evidence="2">The sequence shown here is derived from an EMBL/GenBank/DDBJ whole genome shotgun (WGS) entry which is preliminary data.</text>
</comment>
<dbReference type="EMBL" id="DSDK01000214">
    <property type="protein sequence ID" value="HDR50723.1"/>
    <property type="molecule type" value="Genomic_DNA"/>
</dbReference>
<dbReference type="AlphaFoldDB" id="A0A831PPL6"/>
<protein>
    <recommendedName>
        <fullName evidence="1">Gp5/Type VI secretion system Vgr protein OB-fold domain-containing protein</fullName>
    </recommendedName>
</protein>
<dbReference type="SUPFAM" id="SSF69255">
    <property type="entry name" value="gp5 N-terminal domain-like"/>
    <property type="match status" value="1"/>
</dbReference>
<dbReference type="Proteomes" id="UP000886047">
    <property type="component" value="Unassembled WGS sequence"/>
</dbReference>
<dbReference type="Pfam" id="PF05954">
    <property type="entry name" value="Phage_GPD"/>
    <property type="match status" value="1"/>
</dbReference>
<dbReference type="InterPro" id="IPR037026">
    <property type="entry name" value="Vgr_OB-fold_dom_sf"/>
</dbReference>
<dbReference type="SUPFAM" id="SSF69349">
    <property type="entry name" value="Phage fibre proteins"/>
    <property type="match status" value="1"/>
</dbReference>
<feature type="domain" description="Gp5/Type VI secretion system Vgr protein OB-fold" evidence="1">
    <location>
        <begin position="373"/>
        <end position="446"/>
    </location>
</feature>
<dbReference type="Gene3D" id="2.30.110.50">
    <property type="match status" value="1"/>
</dbReference>
<dbReference type="Gene3D" id="4.10.220.110">
    <property type="match status" value="1"/>
</dbReference>
<dbReference type="InterPro" id="IPR006531">
    <property type="entry name" value="Gp5/Vgr_OB"/>
</dbReference>
<dbReference type="Pfam" id="PF04717">
    <property type="entry name" value="Phage_base_V"/>
    <property type="match status" value="1"/>
</dbReference>
<gene>
    <name evidence="2" type="ORF">ENN90_03755</name>
</gene>
<name>A0A831PPL6_9BACT</name>
<sequence length="604" mass="67908">MALLSKINIAINQKPLKSFQQVTINQNLYGIDRFEITCRYDAMEDLDDFLIEKSKDFLGFPIVIQTKFMQGENEKDGLNFLGYVTEIQSSRSAMADRDEVIISGSSKEIILTRKPTNRAFLDNTLDEIVREVLKDYELRPKINARNKTRFPYIVQFEESDLEFLKRLSIRYGEWFFFDGSEMIFGEIPEVEKNLTIGNNLNDFRYELRVAPVHFSLYSVDPLTIKDVYKYKSGNSKIESNLNVYGKHALNMSKKVFSLEGKDYYEHLNVDESEYKNGLDTVGEIQESVDAINLTDISGTSTNGFLAAGNYVKVSCPQKDKKGTLNYGKYLLTSVQHVMNNTLTYQNSFSAIPAETAIPENTDPYFVRTSSNQLGMVADNRDPKKLGRIRISFWWMENKFMTPWVKVVTPYTHINCGIYFVPTLNSRVLVGFEDGDVEKPYCLGTLFDENTCPDPEWAGNKDEKNAKIHAIRTQRGQTIEFHDEDGAEKIRIYDTDGNNELELDSANKKIKIRTSGSMNISAGGTLKINAGNIEISADGNITMKSGDTLEQNATDINSEATASLKQKAATVETKADATYKAEGGATAEISSGGQTVVKGGMVMIN</sequence>
<organism evidence="2">
    <name type="scientific">Mariniphaga anaerophila</name>
    <dbReference type="NCBI Taxonomy" id="1484053"/>
    <lineage>
        <taxon>Bacteria</taxon>
        <taxon>Pseudomonadati</taxon>
        <taxon>Bacteroidota</taxon>
        <taxon>Bacteroidia</taxon>
        <taxon>Marinilabiliales</taxon>
        <taxon>Prolixibacteraceae</taxon>
        <taxon>Mariniphaga</taxon>
    </lineage>
</organism>
<dbReference type="SUPFAM" id="SSF69279">
    <property type="entry name" value="Phage tail proteins"/>
    <property type="match status" value="1"/>
</dbReference>
<evidence type="ECO:0000259" key="1">
    <source>
        <dbReference type="Pfam" id="PF04717"/>
    </source>
</evidence>
<dbReference type="Gene3D" id="3.55.50.10">
    <property type="entry name" value="Baseplate protein-like domains"/>
    <property type="match status" value="1"/>
</dbReference>
<reference evidence="2" key="1">
    <citation type="journal article" date="2020" name="mSystems">
        <title>Genome- and Community-Level Interaction Insights into Carbon Utilization and Element Cycling Functions of Hydrothermarchaeota in Hydrothermal Sediment.</title>
        <authorList>
            <person name="Zhou Z."/>
            <person name="Liu Y."/>
            <person name="Xu W."/>
            <person name="Pan J."/>
            <person name="Luo Z.H."/>
            <person name="Li M."/>
        </authorList>
    </citation>
    <scope>NUCLEOTIDE SEQUENCE [LARGE SCALE GENOMIC DNA]</scope>
    <source>
        <strain evidence="2">SpSt-1217</strain>
    </source>
</reference>
<dbReference type="Gene3D" id="2.40.50.230">
    <property type="entry name" value="Gp5 N-terminal domain"/>
    <property type="match status" value="1"/>
</dbReference>
<accession>A0A831PPL6</accession>
<evidence type="ECO:0000313" key="2">
    <source>
        <dbReference type="EMBL" id="HDR50723.1"/>
    </source>
</evidence>